<organism evidence="1">
    <name type="scientific">Rhizophora mucronata</name>
    <name type="common">Asiatic mangrove</name>
    <dbReference type="NCBI Taxonomy" id="61149"/>
    <lineage>
        <taxon>Eukaryota</taxon>
        <taxon>Viridiplantae</taxon>
        <taxon>Streptophyta</taxon>
        <taxon>Embryophyta</taxon>
        <taxon>Tracheophyta</taxon>
        <taxon>Spermatophyta</taxon>
        <taxon>Magnoliopsida</taxon>
        <taxon>eudicotyledons</taxon>
        <taxon>Gunneridae</taxon>
        <taxon>Pentapetalae</taxon>
        <taxon>rosids</taxon>
        <taxon>fabids</taxon>
        <taxon>Malpighiales</taxon>
        <taxon>Rhizophoraceae</taxon>
        <taxon>Rhizophora</taxon>
    </lineage>
</organism>
<reference evidence="1" key="1">
    <citation type="submission" date="2018-02" db="EMBL/GenBank/DDBJ databases">
        <title>Rhizophora mucronata_Transcriptome.</title>
        <authorList>
            <person name="Meera S.P."/>
            <person name="Sreeshan A."/>
            <person name="Augustine A."/>
        </authorList>
    </citation>
    <scope>NUCLEOTIDE SEQUENCE</scope>
    <source>
        <tissue evidence="1">Leaf</tissue>
    </source>
</reference>
<dbReference type="AlphaFoldDB" id="A0A2P2NBJ2"/>
<accession>A0A2P2NBJ2</accession>
<evidence type="ECO:0000313" key="1">
    <source>
        <dbReference type="EMBL" id="MBX39844.1"/>
    </source>
</evidence>
<sequence>MQDGAITFCGFHKLLVVVQFKLFFSFSFLH</sequence>
<proteinExistence type="predicted"/>
<dbReference type="EMBL" id="GGEC01059360">
    <property type="protein sequence ID" value="MBX39844.1"/>
    <property type="molecule type" value="Transcribed_RNA"/>
</dbReference>
<name>A0A2P2NBJ2_RHIMU</name>
<protein>
    <submittedName>
        <fullName evidence="1">Uncharacterized protein</fullName>
    </submittedName>
</protein>